<organism evidence="1 2">
    <name type="scientific">Methylobacterium frigidaeris</name>
    <dbReference type="NCBI Taxonomy" id="2038277"/>
    <lineage>
        <taxon>Bacteria</taxon>
        <taxon>Pseudomonadati</taxon>
        <taxon>Pseudomonadota</taxon>
        <taxon>Alphaproteobacteria</taxon>
        <taxon>Hyphomicrobiales</taxon>
        <taxon>Methylobacteriaceae</taxon>
        <taxon>Methylobacterium</taxon>
    </lineage>
</organism>
<dbReference type="RefSeq" id="WP_238189072.1">
    <property type="nucleotide sequence ID" value="NZ_BPQJ01000001.1"/>
</dbReference>
<comment type="caution">
    <text evidence="1">The sequence shown here is derived from an EMBL/GenBank/DDBJ whole genome shotgun (WGS) entry which is preliminary data.</text>
</comment>
<protein>
    <submittedName>
        <fullName evidence="1">Uncharacterized protein</fullName>
    </submittedName>
</protein>
<keyword evidence="2" id="KW-1185">Reference proteome</keyword>
<proteinExistence type="predicted"/>
<gene>
    <name evidence="1" type="ORF">MPEAHAMD_0044</name>
</gene>
<evidence type="ECO:0000313" key="2">
    <source>
        <dbReference type="Proteomes" id="UP001055286"/>
    </source>
</evidence>
<reference evidence="1" key="2">
    <citation type="submission" date="2021-08" db="EMBL/GenBank/DDBJ databases">
        <authorList>
            <person name="Tani A."/>
            <person name="Ola A."/>
            <person name="Ogura Y."/>
            <person name="Katsura K."/>
            <person name="Hayashi T."/>
        </authorList>
    </citation>
    <scope>NUCLEOTIDE SEQUENCE</scope>
    <source>
        <strain evidence="1">JCM 32048</strain>
    </source>
</reference>
<sequence length="61" mass="6380">MLRGLTVTLVATAATKTPMLIDPSRGSVAPKLPPLGRFIRREEVVAAVTGRQPVICGDGPP</sequence>
<reference evidence="1" key="1">
    <citation type="journal article" date="2016" name="Front. Microbiol.">
        <title>Genome Sequence of the Piezophilic, Mesophilic Sulfate-Reducing Bacterium Desulfovibrio indicus J2T.</title>
        <authorList>
            <person name="Cao J."/>
            <person name="Maignien L."/>
            <person name="Shao Z."/>
            <person name="Alain K."/>
            <person name="Jebbar M."/>
        </authorList>
    </citation>
    <scope>NUCLEOTIDE SEQUENCE</scope>
    <source>
        <strain evidence="1">JCM 32048</strain>
    </source>
</reference>
<dbReference type="EMBL" id="BPQJ01000001">
    <property type="protein sequence ID" value="GJD59913.1"/>
    <property type="molecule type" value="Genomic_DNA"/>
</dbReference>
<dbReference type="Proteomes" id="UP001055286">
    <property type="component" value="Unassembled WGS sequence"/>
</dbReference>
<name>A0AA37H577_9HYPH</name>
<evidence type="ECO:0000313" key="1">
    <source>
        <dbReference type="EMBL" id="GJD59913.1"/>
    </source>
</evidence>
<dbReference type="AlphaFoldDB" id="A0AA37H577"/>
<accession>A0AA37H577</accession>